<name>A0A1Q8W433_9ACTO</name>
<accession>A0A1Q8W433</accession>
<sequence length="232" mass="25292">MRSDFTYMDELITSLRKVPDQPITTTVTPLRAAAPTPFAPTGNADPLAEGVPLGQCLRQRRSSLVYEQEPLDVLPLLDFCRAAMQAERETWHDEASAPTESVFVLLKSRDVEPGLYSVTADSIGRIGDLPDAPPDTYLGIQREFATGTGVLSVCGDLVRVQHAWGDHGYRLLMTRASALVYDFYLHCVAIGLGGTVFAGFNTASARGILDADCIARHHLFAATFARPVPLSW</sequence>
<evidence type="ECO:0000313" key="2">
    <source>
        <dbReference type="Proteomes" id="UP000186855"/>
    </source>
</evidence>
<dbReference type="EMBL" id="MSKI01000008">
    <property type="protein sequence ID" value="OLO56995.1"/>
    <property type="molecule type" value="Genomic_DNA"/>
</dbReference>
<dbReference type="InterPro" id="IPR000415">
    <property type="entry name" value="Nitroreductase-like"/>
</dbReference>
<evidence type="ECO:0008006" key="3">
    <source>
        <dbReference type="Google" id="ProtNLM"/>
    </source>
</evidence>
<protein>
    <recommendedName>
        <fullName evidence="3">Nitroreductase domain-containing protein</fullName>
    </recommendedName>
</protein>
<proteinExistence type="predicted"/>
<gene>
    <name evidence="1" type="ORF">BKH30_00705</name>
</gene>
<organism evidence="1 2">
    <name type="scientific">Actinomyces oris</name>
    <dbReference type="NCBI Taxonomy" id="544580"/>
    <lineage>
        <taxon>Bacteria</taxon>
        <taxon>Bacillati</taxon>
        <taxon>Actinomycetota</taxon>
        <taxon>Actinomycetes</taxon>
        <taxon>Actinomycetales</taxon>
        <taxon>Actinomycetaceae</taxon>
        <taxon>Actinomyces</taxon>
    </lineage>
</organism>
<evidence type="ECO:0000313" key="1">
    <source>
        <dbReference type="EMBL" id="OLO56995.1"/>
    </source>
</evidence>
<dbReference type="Gene3D" id="3.40.109.10">
    <property type="entry name" value="NADH Oxidase"/>
    <property type="match status" value="1"/>
</dbReference>
<dbReference type="GO" id="GO:0016491">
    <property type="term" value="F:oxidoreductase activity"/>
    <property type="evidence" value="ECO:0007669"/>
    <property type="project" value="InterPro"/>
</dbReference>
<reference evidence="1 2" key="1">
    <citation type="submission" date="2016-12" db="EMBL/GenBank/DDBJ databases">
        <title>Genomic comparison of strains in the 'Actinomyces naeslundii' group.</title>
        <authorList>
            <person name="Mughal S.R."/>
            <person name="Do T."/>
            <person name="Gilbert S.C."/>
            <person name="Witherden E.A."/>
            <person name="Didelot X."/>
            <person name="Beighton D."/>
        </authorList>
    </citation>
    <scope>NUCLEOTIDE SEQUENCE [LARGE SCALE GENOMIC DNA]</scope>
    <source>
        <strain evidence="1 2">S24V</strain>
    </source>
</reference>
<comment type="caution">
    <text evidence="1">The sequence shown here is derived from an EMBL/GenBank/DDBJ whole genome shotgun (WGS) entry which is preliminary data.</text>
</comment>
<dbReference type="AlphaFoldDB" id="A0A1Q8W433"/>
<dbReference type="Proteomes" id="UP000186855">
    <property type="component" value="Unassembled WGS sequence"/>
</dbReference>